<dbReference type="Proteomes" id="UP000501690">
    <property type="component" value="Linkage Group LG10"/>
</dbReference>
<organism evidence="2 3">
    <name type="scientific">Vigna unguiculata</name>
    <name type="common">Cowpea</name>
    <dbReference type="NCBI Taxonomy" id="3917"/>
    <lineage>
        <taxon>Eukaryota</taxon>
        <taxon>Viridiplantae</taxon>
        <taxon>Streptophyta</taxon>
        <taxon>Embryophyta</taxon>
        <taxon>Tracheophyta</taxon>
        <taxon>Spermatophyta</taxon>
        <taxon>Magnoliopsida</taxon>
        <taxon>eudicotyledons</taxon>
        <taxon>Gunneridae</taxon>
        <taxon>Pentapetalae</taxon>
        <taxon>rosids</taxon>
        <taxon>fabids</taxon>
        <taxon>Fabales</taxon>
        <taxon>Fabaceae</taxon>
        <taxon>Papilionoideae</taxon>
        <taxon>50 kb inversion clade</taxon>
        <taxon>NPAAA clade</taxon>
        <taxon>indigoferoid/millettioid clade</taxon>
        <taxon>Phaseoleae</taxon>
        <taxon>Vigna</taxon>
    </lineage>
</organism>
<feature type="region of interest" description="Disordered" evidence="1">
    <location>
        <begin position="90"/>
        <end position="127"/>
    </location>
</feature>
<dbReference type="EMBL" id="CP039354">
    <property type="protein sequence ID" value="QCE11599.1"/>
    <property type="molecule type" value="Genomic_DNA"/>
</dbReference>
<sequence length="127" mass="14814">MHPLDPVEEERLRNRCWLEAAGGSQQVPLEEINELRQRLATTEDRMSEQIREISTQFQNQMQTQFQTFQNLLGTLMQYLPPPVAVAAQNILQLPNTQQQQNQEQEENPQVQQDDEGQVNPPHPYTDY</sequence>
<gene>
    <name evidence="2" type="ORF">DEO72_LG10g2832</name>
</gene>
<protein>
    <submittedName>
        <fullName evidence="2">Uncharacterized protein</fullName>
    </submittedName>
</protein>
<keyword evidence="3" id="KW-1185">Reference proteome</keyword>
<evidence type="ECO:0000313" key="2">
    <source>
        <dbReference type="EMBL" id="QCE11599.1"/>
    </source>
</evidence>
<feature type="compositionally biased region" description="Low complexity" evidence="1">
    <location>
        <begin position="90"/>
        <end position="111"/>
    </location>
</feature>
<evidence type="ECO:0000313" key="3">
    <source>
        <dbReference type="Proteomes" id="UP000501690"/>
    </source>
</evidence>
<dbReference type="AlphaFoldDB" id="A0A4D6NGA6"/>
<reference evidence="2 3" key="1">
    <citation type="submission" date="2019-04" db="EMBL/GenBank/DDBJ databases">
        <title>An improved genome assembly and genetic linkage map for asparagus bean, Vigna unguiculata ssp. sesquipedialis.</title>
        <authorList>
            <person name="Xia Q."/>
            <person name="Zhang R."/>
            <person name="Dong Y."/>
        </authorList>
    </citation>
    <scope>NUCLEOTIDE SEQUENCE [LARGE SCALE GENOMIC DNA]</scope>
    <source>
        <tissue evidence="2">Leaf</tissue>
    </source>
</reference>
<name>A0A4D6NGA6_VIGUN</name>
<accession>A0A4D6NGA6</accession>
<evidence type="ECO:0000256" key="1">
    <source>
        <dbReference type="SAM" id="MobiDB-lite"/>
    </source>
</evidence>
<proteinExistence type="predicted"/>